<keyword evidence="1" id="KW-0812">Transmembrane</keyword>
<dbReference type="SUPFAM" id="SSF74653">
    <property type="entry name" value="TolA/TonB C-terminal domain"/>
    <property type="match status" value="1"/>
</dbReference>
<name>A0ABM7ZE84_9BACT</name>
<reference evidence="2" key="1">
    <citation type="submission" date="2022-06" db="EMBL/GenBank/DDBJ databases">
        <title>Akkermansia biwalacus sp. nov., an anaerobic mucin-degrading bacterium isolated from human intestine.</title>
        <authorList>
            <person name="Kobayashi Y."/>
            <person name="Inoue S."/>
            <person name="Kawahara T."/>
            <person name="Kohda N."/>
        </authorList>
    </citation>
    <scope>NUCLEOTIDE SEQUENCE</scope>
    <source>
        <strain evidence="2">WON2089</strain>
    </source>
</reference>
<keyword evidence="3" id="KW-1185">Reference proteome</keyword>
<evidence type="ECO:0000256" key="1">
    <source>
        <dbReference type="SAM" id="Phobius"/>
    </source>
</evidence>
<keyword evidence="1" id="KW-1133">Transmembrane helix</keyword>
<evidence type="ECO:0008006" key="4">
    <source>
        <dbReference type="Google" id="ProtNLM"/>
    </source>
</evidence>
<evidence type="ECO:0000313" key="2">
    <source>
        <dbReference type="EMBL" id="BDL42967.1"/>
    </source>
</evidence>
<dbReference type="Proteomes" id="UP001062263">
    <property type="component" value="Chromosome"/>
</dbReference>
<keyword evidence="1" id="KW-0472">Membrane</keyword>
<feature type="transmembrane region" description="Helical" evidence="1">
    <location>
        <begin position="32"/>
        <end position="50"/>
    </location>
</feature>
<organism evidence="2 3">
    <name type="scientific">Akkermansia biwaensis</name>
    <dbReference type="NCBI Taxonomy" id="2946555"/>
    <lineage>
        <taxon>Bacteria</taxon>
        <taxon>Pseudomonadati</taxon>
        <taxon>Verrucomicrobiota</taxon>
        <taxon>Verrucomicrobiia</taxon>
        <taxon>Verrucomicrobiales</taxon>
        <taxon>Akkermansiaceae</taxon>
        <taxon>Akkermansia</taxon>
    </lineage>
</organism>
<gene>
    <name evidence="2" type="ORF">Abiwalacus_05410</name>
</gene>
<protein>
    <recommendedName>
        <fullName evidence="4">TonB C-terminal domain-containing protein</fullName>
    </recommendedName>
</protein>
<accession>A0ABM7ZE84</accession>
<proteinExistence type="predicted"/>
<dbReference type="EMBL" id="AP025943">
    <property type="protein sequence ID" value="BDL42967.1"/>
    <property type="molecule type" value="Genomic_DNA"/>
</dbReference>
<evidence type="ECO:0000313" key="3">
    <source>
        <dbReference type="Proteomes" id="UP001062263"/>
    </source>
</evidence>
<dbReference type="RefSeq" id="WP_215437015.1">
    <property type="nucleotide sequence ID" value="NZ_AP025943.1"/>
</dbReference>
<sequence>MKLNKKSRAKIFDLHLGLTFDWRETGILRWRILLWMLFFGVCLSAAAVFVDVDVPGVRRRANQTAAVILFPADNPRLHQYVLRNTPLPVRGPVWADPVTAGPIGETGVTLPSLSSSDTPLEFLPPVPLPTVADQVWRMWQYPDFHILSMMNPSLDVSGTCVPYLSFYSPGLDGRIVTSGALDGFARSEDHTGLRSEFFVVVDEWGVPSQVLLLDSSGSSGADDSAMRFVRSLRWVPSAEPRSGTMSIEWKEAEES</sequence>